<sequence>MDKGLEQLYHTSFHPDLLLVPERDAEDVPRFGRALPADSAAPLFCCERLKKRLEDAVTSLGGELAGQHGDSMVVNRASVGSVRDQGTTAECPRTITDGVHPGTKCRKTGKAPIRGWRYESTDRDADPHDLSASAYEELDSTVRAAYVRRAPVAYAPLEEPSDEDDGHLTLALPGSRRALAMLLQRDAELQLVGDGHDVGDDDVCSTILKLRGQTDSRFLLAEYLELTCKLELDEHAASADIVLDCLFDDDAESMTSAETVRIFRAITQRWPKYTCTGQDKSLGVSSKCSIAGSLREQLPRLLRRIMTNEDEDDAKVEGEEEQDGLQGEAAVGNKPLRRLGRFLPSLSLEQLAEVLDWLPAEKLECPPRLQGTVKLAEVPLHLACVHQIRIPVPLHAEATERHAQGALGKLKVAVLLYSLDTWAEFQIHIQNDFNVYHKVPYLDGIEAYDASATLTNLLDTTRVKTMSSSFTYPEDEQGLCPEEDLDFRVITKDMLVEPTDAPPSVQPSVQPSMQTEREMLIAQCSLTLSLTRRASSMRLAVLQRWAAAHGLREPPPLPLMAAAAPPAALASPSIGALLCFYAEGIARLEAKPGAASSLRATVLDASLVPHAVRTGATLCALEEAALLEALAPWGAAHSAADIARITPCLRLDLLPLATVAEHVFTPGRLLSAASIDDAIGRPLREALSDAL</sequence>
<reference evidence="2" key="1">
    <citation type="journal article" date="2015" name="PLoS Genet.">
        <title>Genome Sequence and Transcriptome Analyses of Chrysochromulina tobin: Metabolic Tools for Enhanced Algal Fitness in the Prominent Order Prymnesiales (Haptophyceae).</title>
        <authorList>
            <person name="Hovde B.T."/>
            <person name="Deodato C.R."/>
            <person name="Hunsperger H.M."/>
            <person name="Ryken S.A."/>
            <person name="Yost W."/>
            <person name="Jha R.K."/>
            <person name="Patterson J."/>
            <person name="Monnat R.J. Jr."/>
            <person name="Barlow S.B."/>
            <person name="Starkenburg S.R."/>
            <person name="Cattolico R.A."/>
        </authorList>
    </citation>
    <scope>NUCLEOTIDE SEQUENCE</scope>
    <source>
        <strain evidence="2">CCMP291</strain>
    </source>
</reference>
<dbReference type="AlphaFoldDB" id="A0A0M0LR46"/>
<organism evidence="1 2">
    <name type="scientific">Chrysochromulina tobinii</name>
    <dbReference type="NCBI Taxonomy" id="1460289"/>
    <lineage>
        <taxon>Eukaryota</taxon>
        <taxon>Haptista</taxon>
        <taxon>Haptophyta</taxon>
        <taxon>Prymnesiophyceae</taxon>
        <taxon>Prymnesiales</taxon>
        <taxon>Chrysochromulinaceae</taxon>
        <taxon>Chrysochromulina</taxon>
    </lineage>
</organism>
<comment type="caution">
    <text evidence="1">The sequence shown here is derived from an EMBL/GenBank/DDBJ whole genome shotgun (WGS) entry which is preliminary data.</text>
</comment>
<protein>
    <submittedName>
        <fullName evidence="1">Uncharacterized protein</fullName>
    </submittedName>
</protein>
<evidence type="ECO:0000313" key="1">
    <source>
        <dbReference type="EMBL" id="KOO53228.1"/>
    </source>
</evidence>
<dbReference type="Proteomes" id="UP000037460">
    <property type="component" value="Unassembled WGS sequence"/>
</dbReference>
<accession>A0A0M0LR46</accession>
<proteinExistence type="predicted"/>
<feature type="non-terminal residue" evidence="1">
    <location>
        <position position="691"/>
    </location>
</feature>
<name>A0A0M0LR46_9EUKA</name>
<gene>
    <name evidence="1" type="ORF">Ctob_014479</name>
</gene>
<evidence type="ECO:0000313" key="2">
    <source>
        <dbReference type="Proteomes" id="UP000037460"/>
    </source>
</evidence>
<keyword evidence="2" id="KW-1185">Reference proteome</keyword>
<dbReference type="EMBL" id="JWZX01000320">
    <property type="protein sequence ID" value="KOO53228.1"/>
    <property type="molecule type" value="Genomic_DNA"/>
</dbReference>